<dbReference type="EMBL" id="CP041036">
    <property type="protein sequence ID" value="QDE30622.1"/>
    <property type="molecule type" value="Genomic_DNA"/>
</dbReference>
<evidence type="ECO:0000313" key="1">
    <source>
        <dbReference type="EMBL" id="QDE30622.1"/>
    </source>
</evidence>
<organism evidence="1 2">
    <name type="scientific">Shewanella polaris</name>
    <dbReference type="NCBI Taxonomy" id="2588449"/>
    <lineage>
        <taxon>Bacteria</taxon>
        <taxon>Pseudomonadati</taxon>
        <taxon>Pseudomonadota</taxon>
        <taxon>Gammaproteobacteria</taxon>
        <taxon>Alteromonadales</taxon>
        <taxon>Shewanellaceae</taxon>
        <taxon>Shewanella</taxon>
    </lineage>
</organism>
<keyword evidence="2" id="KW-1185">Reference proteome</keyword>
<dbReference type="RefSeq" id="WP_140233749.1">
    <property type="nucleotide sequence ID" value="NZ_CP041036.1"/>
</dbReference>
<dbReference type="KEGG" id="spol:FH971_06335"/>
<accession>A0A4Y5YD01</accession>
<protein>
    <submittedName>
        <fullName evidence="1">Uncharacterized protein</fullName>
    </submittedName>
</protein>
<proteinExistence type="predicted"/>
<gene>
    <name evidence="1" type="ORF">FH971_06335</name>
</gene>
<dbReference type="AlphaFoldDB" id="A0A4Y5YD01"/>
<reference evidence="1 2" key="1">
    <citation type="submission" date="2019-06" db="EMBL/GenBank/DDBJ databases">
        <title>The genome of Shewanella sp. SM1901.</title>
        <authorList>
            <person name="Cha Q."/>
        </authorList>
    </citation>
    <scope>NUCLEOTIDE SEQUENCE [LARGE SCALE GENOMIC DNA]</scope>
    <source>
        <strain evidence="1 2">SM1901</strain>
    </source>
</reference>
<name>A0A4Y5YD01_9GAMM</name>
<sequence>MKEWIKKLLGRPATPKRNKVHIDMRYEEHSYKSHHSFDSVKPNTIELDGINIESIEQKPTK</sequence>
<evidence type="ECO:0000313" key="2">
    <source>
        <dbReference type="Proteomes" id="UP000319809"/>
    </source>
</evidence>
<dbReference type="Proteomes" id="UP000319809">
    <property type="component" value="Chromosome"/>
</dbReference>